<accession>A0A1X7KLR3</accession>
<keyword evidence="1" id="KW-1133">Transmembrane helix</keyword>
<dbReference type="Proteomes" id="UP000193804">
    <property type="component" value="Unassembled WGS sequence"/>
</dbReference>
<sequence>MNEDLGSDQYNKKSDPENTVQKITVLYALITIYSWYNMVDWELSSLVNINLIILPVTVLMLWRKWKIGWILFSSFLMYLAITELWTLILYLNLGSFGTSYIDKNYPQTSAPLLITFTLFYSATLWYLLKVDLRKLFGIDNRMAVVTLVVASILTILFNLTFFQSFE</sequence>
<evidence type="ECO:0000313" key="3">
    <source>
        <dbReference type="Proteomes" id="UP000193804"/>
    </source>
</evidence>
<name>A0A1X7KLR3_9BACT</name>
<evidence type="ECO:0000313" key="2">
    <source>
        <dbReference type="EMBL" id="SMG42070.1"/>
    </source>
</evidence>
<gene>
    <name evidence="2" type="ORF">SAMN05661096_02860</name>
</gene>
<dbReference type="STRING" id="1028.SAMN05661096_02860"/>
<keyword evidence="1" id="KW-0472">Membrane</keyword>
<protein>
    <submittedName>
        <fullName evidence="2">Uncharacterized protein</fullName>
    </submittedName>
</protein>
<proteinExistence type="predicted"/>
<feature type="transmembrane region" description="Helical" evidence="1">
    <location>
        <begin position="69"/>
        <end position="90"/>
    </location>
</feature>
<keyword evidence="3" id="KW-1185">Reference proteome</keyword>
<keyword evidence="1" id="KW-0812">Transmembrane</keyword>
<organism evidence="2 3">
    <name type="scientific">Marivirga sericea</name>
    <dbReference type="NCBI Taxonomy" id="1028"/>
    <lineage>
        <taxon>Bacteria</taxon>
        <taxon>Pseudomonadati</taxon>
        <taxon>Bacteroidota</taxon>
        <taxon>Cytophagia</taxon>
        <taxon>Cytophagales</taxon>
        <taxon>Marivirgaceae</taxon>
        <taxon>Marivirga</taxon>
    </lineage>
</organism>
<feature type="transmembrane region" description="Helical" evidence="1">
    <location>
        <begin position="140"/>
        <end position="162"/>
    </location>
</feature>
<feature type="transmembrane region" description="Helical" evidence="1">
    <location>
        <begin position="110"/>
        <end position="128"/>
    </location>
</feature>
<reference evidence="3" key="1">
    <citation type="submission" date="2017-04" db="EMBL/GenBank/DDBJ databases">
        <authorList>
            <person name="Varghese N."/>
            <person name="Submissions S."/>
        </authorList>
    </citation>
    <scope>NUCLEOTIDE SEQUENCE [LARGE SCALE GENOMIC DNA]</scope>
    <source>
        <strain evidence="3">DSM 4125</strain>
    </source>
</reference>
<evidence type="ECO:0000256" key="1">
    <source>
        <dbReference type="SAM" id="Phobius"/>
    </source>
</evidence>
<dbReference type="AlphaFoldDB" id="A0A1X7KLR3"/>
<dbReference type="RefSeq" id="WP_085518023.1">
    <property type="nucleotide sequence ID" value="NZ_FXAW01000006.1"/>
</dbReference>
<feature type="transmembrane region" description="Helical" evidence="1">
    <location>
        <begin position="43"/>
        <end position="62"/>
    </location>
</feature>
<dbReference type="EMBL" id="FXAW01000006">
    <property type="protein sequence ID" value="SMG42070.1"/>
    <property type="molecule type" value="Genomic_DNA"/>
</dbReference>